<organism evidence="1 2">
    <name type="scientific">Spinacia oleracea</name>
    <name type="common">Spinach</name>
    <dbReference type="NCBI Taxonomy" id="3562"/>
    <lineage>
        <taxon>Eukaryota</taxon>
        <taxon>Viridiplantae</taxon>
        <taxon>Streptophyta</taxon>
        <taxon>Embryophyta</taxon>
        <taxon>Tracheophyta</taxon>
        <taxon>Spermatophyta</taxon>
        <taxon>Magnoliopsida</taxon>
        <taxon>eudicotyledons</taxon>
        <taxon>Gunneridae</taxon>
        <taxon>Pentapetalae</taxon>
        <taxon>Caryophyllales</taxon>
        <taxon>Chenopodiaceae</taxon>
        <taxon>Chenopodioideae</taxon>
        <taxon>Anserineae</taxon>
        <taxon>Spinacia</taxon>
    </lineage>
</organism>
<reference evidence="2" key="2">
    <citation type="submission" date="2025-08" db="UniProtKB">
        <authorList>
            <consortium name="RefSeq"/>
        </authorList>
    </citation>
    <scope>IDENTIFICATION</scope>
    <source>
        <tissue evidence="2">Leaf</tissue>
    </source>
</reference>
<dbReference type="GeneID" id="110778447"/>
<evidence type="ECO:0000313" key="2">
    <source>
        <dbReference type="RefSeq" id="XP_056695810.1"/>
    </source>
</evidence>
<dbReference type="RefSeq" id="XP_056695810.1">
    <property type="nucleotide sequence ID" value="XM_056839832.1"/>
</dbReference>
<proteinExistence type="predicted"/>
<dbReference type="SUPFAM" id="SSF56219">
    <property type="entry name" value="DNase I-like"/>
    <property type="match status" value="1"/>
</dbReference>
<evidence type="ECO:0008006" key="3">
    <source>
        <dbReference type="Google" id="ProtNLM"/>
    </source>
</evidence>
<sequence>MICNVQGISNKLASLRELIRINKPTLLALVQTHISGDQAQIICDRIGFSGQLRVDAQGFSGGIWLFYRVEEVTVTLFDSHTQHLTVEIRRVGDEPWLFSAIYASPESSLRRELWSELENIRNRYSGPWLLACDFNETKSMEERNGPDHTWFRGNSSETFKSARLDRGLCNDAWRIRFEEGSLRNIPKLKSDHCPILISTTGFAPIPSTVRPFRFQAAWMNHAKFEEFVHVNWKSTEPLIPFLKVFADQLNEWNRLVFHNIDLRDCRILAKGRLTHLIKLEVALNKEMEDVLTQEEVLWFQKSRVDAIKDGDRNTRYFHLSTIIRRRQNKGEALKDNTGSWVYDAETDDWKLLTRPFEDCEIQRGLVGMKPFKAPGPDGFQPLFYQWCWKVVAPSLIKLVTDVLEGRTFLDGLNNAFLVLIPKVEAPHSPK</sequence>
<dbReference type="Gene3D" id="3.60.10.10">
    <property type="entry name" value="Endonuclease/exonuclease/phosphatase"/>
    <property type="match status" value="1"/>
</dbReference>
<dbReference type="InterPro" id="IPR036691">
    <property type="entry name" value="Endo/exonu/phosph_ase_sf"/>
</dbReference>
<gene>
    <name evidence="2" type="primary">LOC110778447</name>
</gene>
<accession>A0ABM3RJM6</accession>
<reference evidence="1" key="1">
    <citation type="journal article" date="2021" name="Nat. Commun.">
        <title>Genomic analyses provide insights into spinach domestication and the genetic basis of agronomic traits.</title>
        <authorList>
            <person name="Cai X."/>
            <person name="Sun X."/>
            <person name="Xu C."/>
            <person name="Sun H."/>
            <person name="Wang X."/>
            <person name="Ge C."/>
            <person name="Zhang Z."/>
            <person name="Wang Q."/>
            <person name="Fei Z."/>
            <person name="Jiao C."/>
            <person name="Wang Q."/>
        </authorList>
    </citation>
    <scope>NUCLEOTIDE SEQUENCE [LARGE SCALE GENOMIC DNA]</scope>
    <source>
        <strain evidence="1">cv. Varoflay</strain>
    </source>
</reference>
<dbReference type="Proteomes" id="UP000813463">
    <property type="component" value="Chromosome 3"/>
</dbReference>
<name>A0ABM3RJM6_SPIOL</name>
<keyword evidence="1" id="KW-1185">Reference proteome</keyword>
<protein>
    <recommendedName>
        <fullName evidence="3">Endonuclease/exonuclease/phosphatase domain-containing protein</fullName>
    </recommendedName>
</protein>
<dbReference type="PANTHER" id="PTHR35218:SF9">
    <property type="entry name" value="ENDONUCLEASE_EXONUCLEASE_PHOSPHATASE DOMAIN-CONTAINING PROTEIN"/>
    <property type="match status" value="1"/>
</dbReference>
<evidence type="ECO:0000313" key="1">
    <source>
        <dbReference type="Proteomes" id="UP000813463"/>
    </source>
</evidence>
<dbReference type="PANTHER" id="PTHR35218">
    <property type="entry name" value="RNASE H DOMAIN-CONTAINING PROTEIN"/>
    <property type="match status" value="1"/>
</dbReference>